<comment type="function">
    <text evidence="7 8">Required for the first step of histidine biosynthesis. May allow the feedback regulation of ATP phosphoribosyltransferase activity by histidine.</text>
</comment>
<comment type="subcellular location">
    <subcellularLocation>
        <location evidence="1 8">Cytoplasm</location>
    </subcellularLocation>
</comment>
<gene>
    <name evidence="8 11" type="primary">hisZ</name>
    <name evidence="11" type="ORF">EHSB41UT_02650</name>
</gene>
<evidence type="ECO:0000256" key="5">
    <source>
        <dbReference type="ARBA" id="ARBA00020397"/>
    </source>
</evidence>
<dbReference type="NCBIfam" id="NF008935">
    <property type="entry name" value="PRK12292.1-1"/>
    <property type="match status" value="1"/>
</dbReference>
<sequence>MTIADRWLLPDGIEEVLPPEAWKVEHMRRDVLDLYSSWGYDLVIPPHIEFLESLSTGSGSDLDLMTFKVTDQLSGRTLGLRADTTPAVARIDAHTLRKDCPVRLCYAGSVFHTRPASLTASRTPIQVGAELYGHAGPESDMEVIALMLETLALAGLCAPSMDLGHVGIFRQLIEESGISKAVEEQLFDALQRKASGEMKAILVDAGIDGDYQAMLMALPDLCGDISVLNKARKLFAKASPIILEAVDTVEAIAKRIQASYPAVSLYFDLGELRGYNYHTGVVFAAYMPNEGQAVAKGGRYDGIGASFGRARPATGFSTDLKVLLRLGNAQDTDLPSPILAPPEADPAIVRKLRSQGERVVNRLYDRPDAAQRLGCDRELKHVDGQWQVVPVTS</sequence>
<dbReference type="UniPathway" id="UPA00031">
    <property type="reaction ID" value="UER00006"/>
</dbReference>
<reference evidence="11 12" key="1">
    <citation type="submission" date="2017-03" db="EMBL/GenBank/DDBJ databases">
        <authorList>
            <person name="Afonso C.L."/>
            <person name="Miller P.J."/>
            <person name="Scott M.A."/>
            <person name="Spackman E."/>
            <person name="Goraichik I."/>
            <person name="Dimitrov K.M."/>
            <person name="Suarez D.L."/>
            <person name="Swayne D.E."/>
        </authorList>
    </citation>
    <scope>NUCLEOTIDE SEQUENCE [LARGE SCALE GENOMIC DNA]</scope>
    <source>
        <strain evidence="11">SB41UT1</strain>
    </source>
</reference>
<dbReference type="NCBIfam" id="TIGR00443">
    <property type="entry name" value="hisZ_biosyn_reg"/>
    <property type="match status" value="1"/>
</dbReference>
<evidence type="ECO:0000313" key="12">
    <source>
        <dbReference type="Proteomes" id="UP000196573"/>
    </source>
</evidence>
<feature type="binding site" evidence="9">
    <location>
        <begin position="83"/>
        <end position="85"/>
    </location>
    <ligand>
        <name>L-histidine</name>
        <dbReference type="ChEBI" id="CHEBI:57595"/>
    </ligand>
</feature>
<keyword evidence="8" id="KW-0368">Histidine biosynthesis</keyword>
<accession>A0A1X7ALA4</accession>
<keyword evidence="6 8" id="KW-0963">Cytoplasm</keyword>
<dbReference type="CDD" id="cd00773">
    <property type="entry name" value="HisRS-like_core"/>
    <property type="match status" value="1"/>
</dbReference>
<feature type="domain" description="Class II Histidinyl-tRNA synthetase (HisRS)-like catalytic core" evidence="10">
    <location>
        <begin position="12"/>
        <end position="322"/>
    </location>
</feature>
<dbReference type="InterPro" id="IPR004516">
    <property type="entry name" value="HisRS/HisZ"/>
</dbReference>
<keyword evidence="11" id="KW-0328">Glycosyltransferase</keyword>
<dbReference type="AlphaFoldDB" id="A0A1X7ALA4"/>
<proteinExistence type="inferred from homology"/>
<dbReference type="Pfam" id="PF13393">
    <property type="entry name" value="tRNA-synt_His"/>
    <property type="match status" value="1"/>
</dbReference>
<evidence type="ECO:0000256" key="9">
    <source>
        <dbReference type="PIRSR" id="PIRSR001549-1"/>
    </source>
</evidence>
<dbReference type="InterPro" id="IPR041715">
    <property type="entry name" value="HisRS-like_core"/>
</dbReference>
<evidence type="ECO:0000256" key="1">
    <source>
        <dbReference type="ARBA" id="ARBA00004496"/>
    </source>
</evidence>
<dbReference type="GO" id="GO:0016757">
    <property type="term" value="F:glycosyltransferase activity"/>
    <property type="evidence" value="ECO:0007669"/>
    <property type="project" value="UniProtKB-KW"/>
</dbReference>
<dbReference type="InterPro" id="IPR004517">
    <property type="entry name" value="HisZ"/>
</dbReference>
<evidence type="ECO:0000256" key="6">
    <source>
        <dbReference type="ARBA" id="ARBA00022490"/>
    </source>
</evidence>
<dbReference type="EMBL" id="FWPT01000006">
    <property type="protein sequence ID" value="SMA48213.1"/>
    <property type="molecule type" value="Genomic_DNA"/>
</dbReference>
<dbReference type="PIRSF" id="PIRSF001549">
    <property type="entry name" value="His-tRNA_synth"/>
    <property type="match status" value="1"/>
</dbReference>
<dbReference type="InterPro" id="IPR045864">
    <property type="entry name" value="aa-tRNA-synth_II/BPL/LPL"/>
</dbReference>
<dbReference type="PANTHER" id="PTHR43707">
    <property type="entry name" value="HISTIDYL-TRNA SYNTHETASE"/>
    <property type="match status" value="1"/>
</dbReference>
<feature type="binding site" evidence="9">
    <location>
        <position position="130"/>
    </location>
    <ligand>
        <name>L-histidine</name>
        <dbReference type="ChEBI" id="CHEBI:57595"/>
    </ligand>
</feature>
<feature type="binding site" evidence="9">
    <location>
        <position position="273"/>
    </location>
    <ligand>
        <name>L-histidine</name>
        <dbReference type="ChEBI" id="CHEBI:57595"/>
    </ligand>
</feature>
<keyword evidence="12" id="KW-1185">Reference proteome</keyword>
<dbReference type="HAMAP" id="MF_00125">
    <property type="entry name" value="HisZ"/>
    <property type="match status" value="1"/>
</dbReference>
<protein>
    <recommendedName>
        <fullName evidence="5 8">ATP phosphoribosyltransferase regulatory subunit</fullName>
    </recommendedName>
</protein>
<dbReference type="PANTHER" id="PTHR43707:SF1">
    <property type="entry name" value="HISTIDINE--TRNA LIGASE, MITOCHONDRIAL-RELATED"/>
    <property type="match status" value="1"/>
</dbReference>
<keyword evidence="11" id="KW-0808">Transferase</keyword>
<dbReference type="GO" id="GO:0004821">
    <property type="term" value="F:histidine-tRNA ligase activity"/>
    <property type="evidence" value="ECO:0007669"/>
    <property type="project" value="TreeGrafter"/>
</dbReference>
<evidence type="ECO:0000256" key="7">
    <source>
        <dbReference type="ARBA" id="ARBA00025246"/>
    </source>
</evidence>
<dbReference type="OrthoDB" id="9769617at2"/>
<name>A0A1X7ALA4_9GAMM</name>
<dbReference type="SUPFAM" id="SSF55681">
    <property type="entry name" value="Class II aaRS and biotin synthetases"/>
    <property type="match status" value="1"/>
</dbReference>
<evidence type="ECO:0000259" key="10">
    <source>
        <dbReference type="Pfam" id="PF13393"/>
    </source>
</evidence>
<feature type="binding site" evidence="9">
    <location>
        <position position="126"/>
    </location>
    <ligand>
        <name>L-histidine</name>
        <dbReference type="ChEBI" id="CHEBI:57595"/>
    </ligand>
</feature>
<comment type="subunit">
    <text evidence="4 8">Heteromultimer composed of HisG and HisZ subunits.</text>
</comment>
<dbReference type="GO" id="GO:0006427">
    <property type="term" value="P:histidyl-tRNA aminoacylation"/>
    <property type="evidence" value="ECO:0007669"/>
    <property type="project" value="TreeGrafter"/>
</dbReference>
<dbReference type="GO" id="GO:0005737">
    <property type="term" value="C:cytoplasm"/>
    <property type="evidence" value="ECO:0007669"/>
    <property type="project" value="UniProtKB-SubCell"/>
</dbReference>
<dbReference type="NCBIfam" id="NF009086">
    <property type="entry name" value="PRK12421.1"/>
    <property type="match status" value="1"/>
</dbReference>
<dbReference type="Proteomes" id="UP000196573">
    <property type="component" value="Unassembled WGS sequence"/>
</dbReference>
<comment type="similarity">
    <text evidence="3 8">Belongs to the class-II aminoacyl-tRNA synthetase family. HisZ subfamily.</text>
</comment>
<dbReference type="RefSeq" id="WP_087110648.1">
    <property type="nucleotide sequence ID" value="NZ_CBCSCN010000006.1"/>
</dbReference>
<comment type="pathway">
    <text evidence="2 8">Amino-acid biosynthesis; L-histidine biosynthesis; L-histidine from 5-phospho-alpha-D-ribose 1-diphosphate: step 1/9.</text>
</comment>
<evidence type="ECO:0000256" key="3">
    <source>
        <dbReference type="ARBA" id="ARBA00005539"/>
    </source>
</evidence>
<evidence type="ECO:0000256" key="4">
    <source>
        <dbReference type="ARBA" id="ARBA00011496"/>
    </source>
</evidence>
<organism evidence="11 12">
    <name type="scientific">Parendozoicomonas haliclonae</name>
    <dbReference type="NCBI Taxonomy" id="1960125"/>
    <lineage>
        <taxon>Bacteria</taxon>
        <taxon>Pseudomonadati</taxon>
        <taxon>Pseudomonadota</taxon>
        <taxon>Gammaproteobacteria</taxon>
        <taxon>Oceanospirillales</taxon>
        <taxon>Endozoicomonadaceae</taxon>
        <taxon>Parendozoicomonas</taxon>
    </lineage>
</organism>
<keyword evidence="8" id="KW-0028">Amino-acid biosynthesis</keyword>
<dbReference type="Gene3D" id="3.30.930.10">
    <property type="entry name" value="Bira Bifunctional Protein, Domain 2"/>
    <property type="match status" value="1"/>
</dbReference>
<evidence type="ECO:0000313" key="11">
    <source>
        <dbReference type="EMBL" id="SMA48213.1"/>
    </source>
</evidence>
<dbReference type="GO" id="GO:0000105">
    <property type="term" value="P:L-histidine biosynthetic process"/>
    <property type="evidence" value="ECO:0007669"/>
    <property type="project" value="UniProtKB-UniRule"/>
</dbReference>
<evidence type="ECO:0000256" key="8">
    <source>
        <dbReference type="HAMAP-Rule" id="MF_00125"/>
    </source>
</evidence>
<comment type="miscellaneous">
    <text evidence="8">This function is generally fulfilled by the C-terminal part of HisG, which is missing in some bacteria such as this one.</text>
</comment>
<evidence type="ECO:0000256" key="2">
    <source>
        <dbReference type="ARBA" id="ARBA00004667"/>
    </source>
</evidence>